<evidence type="ECO:0000313" key="8">
    <source>
        <dbReference type="Proteomes" id="UP000051952"/>
    </source>
</evidence>
<proteinExistence type="inferred from homology"/>
<dbReference type="VEuPathDB" id="TriTrypDB:BSAL_23575"/>
<dbReference type="OrthoDB" id="268566at2759"/>
<evidence type="ECO:0000313" key="6">
    <source>
        <dbReference type="EMBL" id="CUG89820.1"/>
    </source>
</evidence>
<dbReference type="EMBL" id="CYKH01001772">
    <property type="protein sequence ID" value="CUG89820.1"/>
    <property type="molecule type" value="Genomic_DNA"/>
</dbReference>
<accession>A0A0S4JE25</accession>
<dbReference type="GO" id="GO:0006412">
    <property type="term" value="P:translation"/>
    <property type="evidence" value="ECO:0007669"/>
    <property type="project" value="InterPro"/>
</dbReference>
<name>A0A0S4JE25_BODSA</name>
<evidence type="ECO:0000256" key="3">
    <source>
        <dbReference type="ARBA" id="ARBA00023274"/>
    </source>
</evidence>
<keyword evidence="8" id="KW-1185">Reference proteome</keyword>
<sequence>MAKSKNHTNHNQSVKNHKNGIRVALPLYKNNSQRGSWLPALVNARRVRKANQKTAKNARRARLAAFRATLKK</sequence>
<reference evidence="6" key="1">
    <citation type="submission" date="2015-09" db="EMBL/GenBank/DDBJ databases">
        <authorList>
            <person name="Jackson K.R."/>
            <person name="Lunt B.L."/>
            <person name="Fisher J.N.B."/>
            <person name="Gardner A.V."/>
            <person name="Bailey M.E."/>
            <person name="Deus L.M."/>
            <person name="Earl A.S."/>
            <person name="Gibby P.D."/>
            <person name="Hartmann K.A."/>
            <person name="Liu J.E."/>
            <person name="Manci A.M."/>
            <person name="Nielsen D.A."/>
            <person name="Solomon M.B."/>
            <person name="Breakwell D.P."/>
            <person name="Burnett S.H."/>
            <person name="Grose J.H."/>
        </authorList>
    </citation>
    <scope>NUCLEOTIDE SEQUENCE [LARGE SCALE GENOMIC DNA]</scope>
    <source>
        <strain evidence="6">Lake Konstanz</strain>
    </source>
</reference>
<protein>
    <recommendedName>
        <fullName evidence="4">60S ribosomal protein L29</fullName>
    </recommendedName>
</protein>
<evidence type="ECO:0000256" key="4">
    <source>
        <dbReference type="RuleBase" id="RU364026"/>
    </source>
</evidence>
<dbReference type="InterPro" id="IPR002673">
    <property type="entry name" value="Ribosomal_eL29"/>
</dbReference>
<dbReference type="GO" id="GO:0003735">
    <property type="term" value="F:structural constituent of ribosome"/>
    <property type="evidence" value="ECO:0007669"/>
    <property type="project" value="UniProtKB-UniRule"/>
</dbReference>
<keyword evidence="3 4" id="KW-0687">Ribonucleoprotein</keyword>
<organism evidence="6 8">
    <name type="scientific">Bodo saltans</name>
    <name type="common">Flagellated protozoan</name>
    <dbReference type="NCBI Taxonomy" id="75058"/>
    <lineage>
        <taxon>Eukaryota</taxon>
        <taxon>Discoba</taxon>
        <taxon>Euglenozoa</taxon>
        <taxon>Kinetoplastea</taxon>
        <taxon>Metakinetoplastina</taxon>
        <taxon>Eubodonida</taxon>
        <taxon>Bodonidae</taxon>
        <taxon>Bodo</taxon>
    </lineage>
</organism>
<evidence type="ECO:0000256" key="1">
    <source>
        <dbReference type="ARBA" id="ARBA00010247"/>
    </source>
</evidence>
<dbReference type="Gene3D" id="6.10.140.1730">
    <property type="match status" value="1"/>
</dbReference>
<keyword evidence="2 4" id="KW-0689">Ribosomal protein</keyword>
<dbReference type="OMA" id="CNSKRGG"/>
<dbReference type="Pfam" id="PF01779">
    <property type="entry name" value="Ribosomal_L29e"/>
    <property type="match status" value="1"/>
</dbReference>
<gene>
    <name evidence="6" type="ORF">BSAL_23575</name>
    <name evidence="7" type="ORF">BSAL_23580</name>
</gene>
<dbReference type="AlphaFoldDB" id="A0A0S4JE25"/>
<reference evidence="8" key="2">
    <citation type="submission" date="2015-09" db="EMBL/GenBank/DDBJ databases">
        <authorList>
            <consortium name="Pathogen Informatics"/>
        </authorList>
    </citation>
    <scope>NUCLEOTIDE SEQUENCE [LARGE SCALE GENOMIC DNA]</scope>
    <source>
        <strain evidence="8">Lake Konstanz</strain>
    </source>
</reference>
<dbReference type="GO" id="GO:1990904">
    <property type="term" value="C:ribonucleoprotein complex"/>
    <property type="evidence" value="ECO:0007669"/>
    <property type="project" value="UniProtKB-KW"/>
</dbReference>
<feature type="region of interest" description="Disordered" evidence="5">
    <location>
        <begin position="1"/>
        <end position="21"/>
    </location>
</feature>
<evidence type="ECO:0000256" key="2">
    <source>
        <dbReference type="ARBA" id="ARBA00022980"/>
    </source>
</evidence>
<comment type="similarity">
    <text evidence="1 4">Belongs to the eukaryotic ribosomal protein eL29 family.</text>
</comment>
<dbReference type="VEuPathDB" id="TriTrypDB:BSAL_23580"/>
<dbReference type="GO" id="GO:0005840">
    <property type="term" value="C:ribosome"/>
    <property type="evidence" value="ECO:0007669"/>
    <property type="project" value="UniProtKB-KW"/>
</dbReference>
<dbReference type="Proteomes" id="UP000051952">
    <property type="component" value="Unassembled WGS sequence"/>
</dbReference>
<evidence type="ECO:0000256" key="5">
    <source>
        <dbReference type="SAM" id="MobiDB-lite"/>
    </source>
</evidence>
<evidence type="ECO:0000313" key="7">
    <source>
        <dbReference type="EMBL" id="CUG89821.1"/>
    </source>
</evidence>
<dbReference type="EMBL" id="CYKH01001772">
    <property type="protein sequence ID" value="CUG89821.1"/>
    <property type="molecule type" value="Genomic_DNA"/>
</dbReference>